<dbReference type="Pfam" id="PF16415">
    <property type="entry name" value="CNOT1_CAF1_bind"/>
    <property type="match status" value="1"/>
</dbReference>
<dbReference type="InterPro" id="IPR055454">
    <property type="entry name" value="CNOT1-like_NOT1_connector"/>
</dbReference>
<feature type="domain" description="CCR4-NOT transcription complex subunit 1-like NOT1 connector" evidence="13">
    <location>
        <begin position="1770"/>
        <end position="1949"/>
    </location>
</feature>
<keyword evidence="3" id="KW-0805">Transcription regulation</keyword>
<reference evidence="14 15" key="1">
    <citation type="submission" date="2023-08" db="EMBL/GenBank/DDBJ databases">
        <title>A Necator americanus chromosomal reference genome.</title>
        <authorList>
            <person name="Ilik V."/>
            <person name="Petrzelkova K.J."/>
            <person name="Pardy F."/>
            <person name="Fuh T."/>
            <person name="Niatou-Singa F.S."/>
            <person name="Gouil Q."/>
            <person name="Baker L."/>
            <person name="Ritchie M.E."/>
            <person name="Jex A.R."/>
            <person name="Gazzola D."/>
            <person name="Li H."/>
            <person name="Toshio Fujiwara R."/>
            <person name="Zhan B."/>
            <person name="Aroian R.V."/>
            <person name="Pafco B."/>
            <person name="Schwarz E.M."/>
        </authorList>
    </citation>
    <scope>NUCLEOTIDE SEQUENCE [LARGE SCALE GENOMIC DNA]</scope>
    <source>
        <strain evidence="14 15">Aroian</strain>
        <tissue evidence="14">Whole animal</tissue>
    </source>
</reference>
<dbReference type="InterPro" id="IPR038535">
    <property type="entry name" value="CNOT1_TTP_bind_sf"/>
</dbReference>
<evidence type="ECO:0000259" key="13">
    <source>
        <dbReference type="Pfam" id="PF25097"/>
    </source>
</evidence>
<dbReference type="InterPro" id="IPR032193">
    <property type="entry name" value="CNOT1_TTP_bind"/>
</dbReference>
<dbReference type="InterPro" id="IPR024557">
    <property type="entry name" value="CNOT1_dom_4"/>
</dbReference>
<evidence type="ECO:0000259" key="8">
    <source>
        <dbReference type="Pfam" id="PF04054"/>
    </source>
</evidence>
<organism evidence="14 15">
    <name type="scientific">Necator americanus</name>
    <name type="common">Human hookworm</name>
    <dbReference type="NCBI Taxonomy" id="51031"/>
    <lineage>
        <taxon>Eukaryota</taxon>
        <taxon>Metazoa</taxon>
        <taxon>Ecdysozoa</taxon>
        <taxon>Nematoda</taxon>
        <taxon>Chromadorea</taxon>
        <taxon>Rhabditida</taxon>
        <taxon>Rhabditina</taxon>
        <taxon>Rhabditomorpha</taxon>
        <taxon>Strongyloidea</taxon>
        <taxon>Ancylostomatidae</taxon>
        <taxon>Bunostominae</taxon>
        <taxon>Necator</taxon>
    </lineage>
</organism>
<evidence type="ECO:0000259" key="9">
    <source>
        <dbReference type="Pfam" id="PF12842"/>
    </source>
</evidence>
<keyword evidence="4" id="KW-0804">Transcription</keyword>
<dbReference type="Gene3D" id="1.25.40.840">
    <property type="entry name" value="CCR4-NOT transcription complex subunit 1 TTP binding domain"/>
    <property type="match status" value="1"/>
</dbReference>
<gene>
    <name evidence="14" type="primary">Necator_chrIII.g12952</name>
    <name evidence="14" type="ORF">RB195_012185</name>
</gene>
<sequence>MSIGLSSPARYSLSYVDSLLTDFTQYPQKSIQFVFQRLLVTCGADCGSPAVHCARVLLSAVGFGQPLPPGPRRSLDESTAAQLIFLIVKFATEEQPSRSVLELAGARNIFNALTDRVSAELQEAEATNDGQLPLLVQSVSSKVLPSASDVQLCLFWVSVTPGKAASLINPFIGQLLHNFFVIIVSSKERTVIRTEFVIRCITAYLEGDFDIGTPVITFLRNHIAEDKKHIFNSYLGQVIAKAAKFSAEVDNEALITQVEQLCATGTYNSAAKKALFETSNMLLVGVVQGAGRSCTASEEAFRARLNEMTMTEAACFTPSTVALALVSFLDGGPSKTSAQAKRHASFERAGPGVSELDVPEDPPWNGKVFASVVNEMNPNLDWYEVFDRLDDVQMLVTRRQSLITLIDALKTGLRDKPFPIAKLYTKWRCREGQLSLISCMLENPDVFCIADYPHRTVPTGTLKSTPDESDRLLASWCCVELTEVLLTMAGEQNVQTAAIRLLHSALEKWPDVVLLALFQIPPPVTDLRQKFIEMILPVFIHHHTNAVSVLNAIWNSEVLPRTTVHNMIINAFLAFHAKAPDDQQRLARILDIANELKPGGLAELFSCPHVPFIVEMGLLASKRDYLKLDKWLEDKFIELGDPLVDSVITQLQRRLFTPASSHSLSPETFSIMMTFLRNHAAKLSPLSKQKYVALTEKLKEIQQQQILLQVHRTGIAGDWPPVLEDQPNYSKIQHSFICKNNFCEMEQFLKIKSVLCVGFCAFRQCCAIDVSDESVRFVDSQSYSTIVDFPELLVIRLSDEGILSTEFIGRPPGAGGPPPQSMPPPPQPFPPNGAGAPPPPHNLLAMQAGPQQPVSNPVGLGSMFGSSAFGGSQDLLRSAHPAASQPFGGQPMAMSPSSQMMRSGMPPAPQRQNSASGVGWQMGGPPGQQRGPPTPSQQMDFQPQPPPTSSQVDLRSAPMPLGAGPVVIDDMNFPKDVQDEANMYFEQIYNQSSMVGDLIMRLKGLKMSQNPRDQKVLACVVKNLFEEYRFFHEYPERELRTTAEIYGGIIREGIISNLHFATAVRKVIESLQSEVGSMLWTFGIVSLTACRSKLCSYPKVCSMIAQHENFSKFPPGLKEYVLAGLKGELPVQNIAPPPMDSTGRSTPPLSWTPTQRSSSTESAKATTSSTSVGSTNRTGNSVLSYTNVDTLVSATEKEGAEVAQPETAVVDKVLFLFNNLSQSNMTTKKDEVLALIDEHGEPFIRWFAQYVVMKRVSIEQNFLPLYNQFIQAINHPLLDTHIKRETFRNIRILLRSDKRQAASNYSDRQLLKNLGMWLGSITIARNKPILIHELDLKALLMEAYYKGQQELLFVVPFIAKILFSCGKTQLFSATCAWIRSILKVLAELHNEPDLKINLKFEIEVLCKELSVDLESLPVEGILKDTDRLVRVTQQLSDLKTLQQPDQANSSPVPGQMRLAPDSVSVPGVDTKPSTPNPESDGSSAIVEGGAGAVIIPPLHFAYHDINVTSYEGLIPHIKVQLSLPLFQLHPQMKHHVRPALTQAIKELIGPVAERALKIAMIVTETLVRKDFALDPDENNMKKAAFHMMRAMTAGMAMITCRDPLAGTMVSLLQQSFTNSLRTSNTELSKMIEEAARVITQDNIELTTNFIVKTACEKAAAELEKRLDGEAARRLAVRREGAEWHDAAMEKIQAELPPRIAVQVGPTRKEHIAIYEQFSSRICGFKPTISDESSASAMETVNRTMTLPETAKEVEQLTQQLNSIIKEVDITMQAQPNPTNKAFQGVGAIRDLLSQLASNPRDSMTVVNLITRSVEHLLHAYHVDSTSKALDVEWARRLRDLFLGVCRVLLTQFTIADLSRRITGSIVNVRMDYKWNVEAIEVLLKHQLVQTHVFDQHLAHVMDGGSNMEATLFAQRFFRLIGFNDAARMPVIKEAFPATYEQLLKMQQMQALLRQQAAAAGSTEPNLDSPLGPAAMDAIVAATAGPGVPPAVQPSAEEPGMSDKVEIILREWIGLCYTPMAQRNPKEALFQMIVMMHEHGVLSGDEKISQFIRMCTEMCVDVALRLLKTDATAPVSQSNIVRQRCYYTLDAFVKLMALMIKYSDGGSASPSGTSKIALLKKVLHIITSVLHVDHEVRRHEFNAMPYHRILITLFIELTTPDGSNLESIAWSIIEAFGQNALFLLQPRRCPAFAYAWLDFVGHRAVIGALLGGNGFAENVDPMKTSAMYTQLLICHLKFLAPFLRNIHLPKSIAVLYKGTLRVLLVILHDFPELLCEYHYVIIDTIPPNCVQLRNLVLSAYPRNMRLPDPFALNFKQVDSIPEMAIEPKSNLNMASIIPDSIRLPLDAYLRTRSAVDFLSALPGMLQISENPGSKYNSTVMNAMVLYVGMKAIESLHERRQRISIHTIAHTAFMDIFQNLAVQLCTEGRYLLFNAIANQLRYPNAHTHYFSCVFLFLFLNSDHDAIQEQITRILFERLVALRPHPWGLLITFIELIKNPVYNFWKYEFTRCAPEIERLFQNVANTCVTARPADSEASKA</sequence>
<evidence type="ECO:0000256" key="5">
    <source>
        <dbReference type="ARBA" id="ARBA00023242"/>
    </source>
</evidence>
<feature type="domain" description="CCR4-NOT transcription complex subunit 1" evidence="9">
    <location>
        <begin position="1530"/>
        <end position="1675"/>
    </location>
</feature>
<protein>
    <recommendedName>
        <fullName evidence="16">CCR4-Not complex component, Not1</fullName>
    </recommendedName>
</protein>
<feature type="compositionally biased region" description="Pro residues" evidence="7">
    <location>
        <begin position="814"/>
        <end position="841"/>
    </location>
</feature>
<dbReference type="InterPro" id="IPR007196">
    <property type="entry name" value="CCR4-Not_Not1_C"/>
</dbReference>
<comment type="subcellular location">
    <subcellularLocation>
        <location evidence="1">Nucleus</location>
    </subcellularLocation>
</comment>
<keyword evidence="5" id="KW-0539">Nucleus</keyword>
<feature type="region of interest" description="Disordered" evidence="7">
    <location>
        <begin position="806"/>
        <end position="860"/>
    </location>
</feature>
<feature type="compositionally biased region" description="Polar residues" evidence="7">
    <location>
        <begin position="1440"/>
        <end position="1452"/>
    </location>
</feature>
<keyword evidence="2" id="KW-0678">Repressor</keyword>
<evidence type="ECO:0000256" key="1">
    <source>
        <dbReference type="ARBA" id="ARBA00004123"/>
    </source>
</evidence>
<dbReference type="Pfam" id="PF25097">
    <property type="entry name" value="ARM_Cnot1"/>
    <property type="match status" value="1"/>
</dbReference>
<feature type="region of interest" description="Disordered" evidence="7">
    <location>
        <begin position="1132"/>
        <end position="1177"/>
    </location>
</feature>
<evidence type="ECO:0000256" key="2">
    <source>
        <dbReference type="ARBA" id="ARBA00022491"/>
    </source>
</evidence>
<evidence type="ECO:0000313" key="15">
    <source>
        <dbReference type="Proteomes" id="UP001303046"/>
    </source>
</evidence>
<dbReference type="Pfam" id="PF16418">
    <property type="entry name" value="CNOT1_HEAT"/>
    <property type="match status" value="1"/>
</dbReference>
<dbReference type="PANTHER" id="PTHR13162">
    <property type="entry name" value="CCR4-NOT TRANSCRIPTION COMPLEX"/>
    <property type="match status" value="1"/>
</dbReference>
<feature type="region of interest" description="Disordered" evidence="7">
    <location>
        <begin position="881"/>
        <end position="955"/>
    </location>
</feature>
<evidence type="ECO:0000256" key="6">
    <source>
        <dbReference type="ARBA" id="ARBA00025717"/>
    </source>
</evidence>
<dbReference type="Pfam" id="PF12842">
    <property type="entry name" value="DUF3819"/>
    <property type="match status" value="1"/>
</dbReference>
<comment type="caution">
    <text evidence="14">The sequence shown here is derived from an EMBL/GenBank/DDBJ whole genome shotgun (WGS) entry which is preliminary data.</text>
</comment>
<evidence type="ECO:0000256" key="4">
    <source>
        <dbReference type="ARBA" id="ARBA00023163"/>
    </source>
</evidence>
<dbReference type="PANTHER" id="PTHR13162:SF8">
    <property type="entry name" value="CCR4-NOT TRANSCRIPTION COMPLEX SUBUNIT 1"/>
    <property type="match status" value="1"/>
</dbReference>
<evidence type="ECO:0000259" key="11">
    <source>
        <dbReference type="Pfam" id="PF16417"/>
    </source>
</evidence>
<feature type="compositionally biased region" description="Low complexity" evidence="7">
    <location>
        <begin position="890"/>
        <end position="903"/>
    </location>
</feature>
<dbReference type="Gene3D" id="1.25.40.800">
    <property type="match status" value="1"/>
</dbReference>
<evidence type="ECO:0000256" key="3">
    <source>
        <dbReference type="ARBA" id="ARBA00023015"/>
    </source>
</evidence>
<name>A0ABR1D6U9_NECAM</name>
<dbReference type="InterPro" id="IPR040398">
    <property type="entry name" value="Not1"/>
</dbReference>
<dbReference type="Gene3D" id="1.25.40.790">
    <property type="match status" value="1"/>
</dbReference>
<evidence type="ECO:0000259" key="12">
    <source>
        <dbReference type="Pfam" id="PF16418"/>
    </source>
</evidence>
<comment type="similarity">
    <text evidence="6">Belongs to the CNOT1 family.</text>
</comment>
<dbReference type="Proteomes" id="UP001303046">
    <property type="component" value="Unassembled WGS sequence"/>
</dbReference>
<feature type="compositionally biased region" description="Polar residues" evidence="7">
    <location>
        <begin position="1471"/>
        <end position="1482"/>
    </location>
</feature>
<evidence type="ECO:0000313" key="14">
    <source>
        <dbReference type="EMBL" id="KAK6745923.1"/>
    </source>
</evidence>
<feature type="domain" description="CCR4-NOT transcription complex subunit 1 HEAT repeat" evidence="12">
    <location>
        <begin position="530"/>
        <end position="677"/>
    </location>
</feature>
<dbReference type="InterPro" id="IPR032194">
    <property type="entry name" value="CNOT1_HEAT"/>
</dbReference>
<evidence type="ECO:0000256" key="7">
    <source>
        <dbReference type="SAM" id="MobiDB-lite"/>
    </source>
</evidence>
<keyword evidence="15" id="KW-1185">Reference proteome</keyword>
<feature type="compositionally biased region" description="Polar residues" evidence="7">
    <location>
        <begin position="1142"/>
        <end position="1155"/>
    </location>
</feature>
<feature type="domain" description="CCR4-Not complex component Not1 C-terminal" evidence="8">
    <location>
        <begin position="2154"/>
        <end position="2520"/>
    </location>
</feature>
<feature type="domain" description="CCR4-NOT transcription complex subunit 1 TTP binding" evidence="11">
    <location>
        <begin position="970"/>
        <end position="1126"/>
    </location>
</feature>
<dbReference type="Gene3D" id="1.25.40.180">
    <property type="match status" value="1"/>
</dbReference>
<evidence type="ECO:0000259" key="10">
    <source>
        <dbReference type="Pfam" id="PF16415"/>
    </source>
</evidence>
<feature type="region of interest" description="Disordered" evidence="7">
    <location>
        <begin position="1440"/>
        <end position="1485"/>
    </location>
</feature>
<dbReference type="InterPro" id="IPR032191">
    <property type="entry name" value="CNOT1_CAF1_bind"/>
</dbReference>
<dbReference type="Pfam" id="PF16417">
    <property type="entry name" value="CNOT1_TTP_bind"/>
    <property type="match status" value="1"/>
</dbReference>
<accession>A0ABR1D6U9</accession>
<feature type="domain" description="CCR4-NOT transcription complex subunit 1 CAF1-binding" evidence="10">
    <location>
        <begin position="1202"/>
        <end position="1427"/>
    </location>
</feature>
<evidence type="ECO:0008006" key="16">
    <source>
        <dbReference type="Google" id="ProtNLM"/>
    </source>
</evidence>
<dbReference type="EMBL" id="JAVFWL010000003">
    <property type="protein sequence ID" value="KAK6745923.1"/>
    <property type="molecule type" value="Genomic_DNA"/>
</dbReference>
<proteinExistence type="inferred from homology"/>
<dbReference type="Pfam" id="PF04054">
    <property type="entry name" value="Not1"/>
    <property type="match status" value="1"/>
</dbReference>
<feature type="compositionally biased region" description="Low complexity" evidence="7">
    <location>
        <begin position="1156"/>
        <end position="1177"/>
    </location>
</feature>